<accession>A0A6G2CRG6</accession>
<evidence type="ECO:0000313" key="1">
    <source>
        <dbReference type="EMBL" id="MTL95501.1"/>
    </source>
</evidence>
<dbReference type="PANTHER" id="PTHR36039:SF2">
    <property type="entry name" value="RNA LIGASE_CYCLIC NUCLEOTIDE PHOSPHODIESTERASE FAMILY PROTEIN"/>
    <property type="match status" value="1"/>
</dbReference>
<dbReference type="GO" id="GO:0016874">
    <property type="term" value="F:ligase activity"/>
    <property type="evidence" value="ECO:0007669"/>
    <property type="project" value="UniProtKB-KW"/>
</dbReference>
<proteinExistence type="predicted"/>
<dbReference type="SUPFAM" id="SSF55144">
    <property type="entry name" value="LigT-like"/>
    <property type="match status" value="1"/>
</dbReference>
<dbReference type="OrthoDB" id="463286at2"/>
<name>A0A6G2CRG6_9FIRM</name>
<gene>
    <name evidence="1" type="ORF">GMA64_13270</name>
</gene>
<reference evidence="1" key="1">
    <citation type="journal article" date="2019" name="Nat. Med.">
        <title>A library of human gut bacterial isolates paired with longitudinal multiomics data enables mechanistic microbiome research.</title>
        <authorList>
            <person name="Poyet M."/>
            <person name="Groussin M."/>
            <person name="Gibbons S.M."/>
            <person name="Avila-Pacheco J."/>
            <person name="Jiang X."/>
            <person name="Kearney S.M."/>
            <person name="Perrotta A.R."/>
            <person name="Berdy B."/>
            <person name="Zhao S."/>
            <person name="Lieberman T.D."/>
            <person name="Swanson P.K."/>
            <person name="Smith M."/>
            <person name="Roesemann S."/>
            <person name="Alexander J.E."/>
            <person name="Rich S.A."/>
            <person name="Livny J."/>
            <person name="Vlamakis H."/>
            <person name="Clish C."/>
            <person name="Bullock K."/>
            <person name="Deik A."/>
            <person name="Scott J."/>
            <person name="Pierce K.A."/>
            <person name="Xavier R.J."/>
            <person name="Alm E.J."/>
        </authorList>
    </citation>
    <scope>NUCLEOTIDE SEQUENCE</scope>
    <source>
        <strain evidence="1">BIOML-A179</strain>
    </source>
</reference>
<dbReference type="PANTHER" id="PTHR36039">
    <property type="match status" value="1"/>
</dbReference>
<dbReference type="EMBL" id="WMQV01000051">
    <property type="protein sequence ID" value="MTL95501.1"/>
    <property type="molecule type" value="Genomic_DNA"/>
</dbReference>
<dbReference type="AlphaFoldDB" id="A0A6G2CRG6"/>
<dbReference type="InterPro" id="IPR009097">
    <property type="entry name" value="Cyclic_Pdiesterase"/>
</dbReference>
<protein>
    <submittedName>
        <fullName evidence="1">2'-5' RNA ligase family protein</fullName>
    </submittedName>
</protein>
<comment type="caution">
    <text evidence="1">The sequence shown here is derived from an EMBL/GenBank/DDBJ whole genome shotgun (WGS) entry which is preliminary data.</text>
</comment>
<keyword evidence="1" id="KW-0436">Ligase</keyword>
<dbReference type="Pfam" id="PF13563">
    <property type="entry name" value="2_5_RNA_ligase2"/>
    <property type="match status" value="1"/>
</dbReference>
<organism evidence="1">
    <name type="scientific">Turicibacter sanguinis</name>
    <dbReference type="NCBI Taxonomy" id="154288"/>
    <lineage>
        <taxon>Bacteria</taxon>
        <taxon>Bacillati</taxon>
        <taxon>Bacillota</taxon>
        <taxon>Erysipelotrichia</taxon>
        <taxon>Erysipelotrichales</taxon>
        <taxon>Turicibacteraceae</taxon>
        <taxon>Turicibacter</taxon>
    </lineage>
</organism>
<sequence length="188" mass="21677">MFCVYAYAVVGYLDNETENKFKNIWGLLSDKGLTHYGIETKGKRPHITIADYDSLDKEEFIRLFDNYYKDKEKINLSLTVLGTFIDTGTLFIAPTLSKELITFHANHHNNFCSFNMNENSFYLPGRWVPHCTIASRLDETKMLEVFRFCQSALNKISCQINEVAVIQIKLNERGVAIEDTPIFSKTLK</sequence>
<dbReference type="Gene3D" id="3.90.1140.10">
    <property type="entry name" value="Cyclic phosphodiesterase"/>
    <property type="match status" value="1"/>
</dbReference>